<proteinExistence type="predicted"/>
<sequence>MAGLHRFFSSYMSEFILFKLWLLAKCFDFKSPSFRRLIFVDQLYNLIKSTSLSLIKH</sequence>
<reference evidence="1" key="1">
    <citation type="submission" date="2014-09" db="EMBL/GenBank/DDBJ databases">
        <authorList>
            <person name="Magalhaes I.L.F."/>
            <person name="Oliveira U."/>
            <person name="Santos F.R."/>
            <person name="Vidigal T.H.D.A."/>
            <person name="Brescovit A.D."/>
            <person name="Santos A.J."/>
        </authorList>
    </citation>
    <scope>NUCLEOTIDE SEQUENCE</scope>
    <source>
        <tissue evidence="1">Shoot tissue taken approximately 20 cm above the soil surface</tissue>
    </source>
</reference>
<name>A0A0A9CUC5_ARUDO</name>
<organism evidence="1">
    <name type="scientific">Arundo donax</name>
    <name type="common">Giant reed</name>
    <name type="synonym">Donax arundinaceus</name>
    <dbReference type="NCBI Taxonomy" id="35708"/>
    <lineage>
        <taxon>Eukaryota</taxon>
        <taxon>Viridiplantae</taxon>
        <taxon>Streptophyta</taxon>
        <taxon>Embryophyta</taxon>
        <taxon>Tracheophyta</taxon>
        <taxon>Spermatophyta</taxon>
        <taxon>Magnoliopsida</taxon>
        <taxon>Liliopsida</taxon>
        <taxon>Poales</taxon>
        <taxon>Poaceae</taxon>
        <taxon>PACMAD clade</taxon>
        <taxon>Arundinoideae</taxon>
        <taxon>Arundineae</taxon>
        <taxon>Arundo</taxon>
    </lineage>
</organism>
<protein>
    <submittedName>
        <fullName evidence="1">Uncharacterized protein</fullName>
    </submittedName>
</protein>
<evidence type="ECO:0000313" key="1">
    <source>
        <dbReference type="EMBL" id="JAD79949.1"/>
    </source>
</evidence>
<reference evidence="1" key="2">
    <citation type="journal article" date="2015" name="Data Brief">
        <title>Shoot transcriptome of the giant reed, Arundo donax.</title>
        <authorList>
            <person name="Barrero R.A."/>
            <person name="Guerrero F.D."/>
            <person name="Moolhuijzen P."/>
            <person name="Goolsby J.A."/>
            <person name="Tidwell J."/>
            <person name="Bellgard S.E."/>
            <person name="Bellgard M.I."/>
        </authorList>
    </citation>
    <scope>NUCLEOTIDE SEQUENCE</scope>
    <source>
        <tissue evidence="1">Shoot tissue taken approximately 20 cm above the soil surface</tissue>
    </source>
</reference>
<dbReference type="AlphaFoldDB" id="A0A0A9CUC5"/>
<dbReference type="EMBL" id="GBRH01217946">
    <property type="protein sequence ID" value="JAD79949.1"/>
    <property type="molecule type" value="Transcribed_RNA"/>
</dbReference>
<accession>A0A0A9CUC5</accession>